<evidence type="ECO:0000313" key="9">
    <source>
        <dbReference type="Proteomes" id="UP001359559"/>
    </source>
</evidence>
<evidence type="ECO:0000256" key="1">
    <source>
        <dbReference type="ARBA" id="ARBA00004141"/>
    </source>
</evidence>
<dbReference type="InterPro" id="IPR036259">
    <property type="entry name" value="MFS_trans_sf"/>
</dbReference>
<organism evidence="8 9">
    <name type="scientific">Clitoria ternatea</name>
    <name type="common">Butterfly pea</name>
    <dbReference type="NCBI Taxonomy" id="43366"/>
    <lineage>
        <taxon>Eukaryota</taxon>
        <taxon>Viridiplantae</taxon>
        <taxon>Streptophyta</taxon>
        <taxon>Embryophyta</taxon>
        <taxon>Tracheophyta</taxon>
        <taxon>Spermatophyta</taxon>
        <taxon>Magnoliopsida</taxon>
        <taxon>eudicotyledons</taxon>
        <taxon>Gunneridae</taxon>
        <taxon>Pentapetalae</taxon>
        <taxon>rosids</taxon>
        <taxon>fabids</taxon>
        <taxon>Fabales</taxon>
        <taxon>Fabaceae</taxon>
        <taxon>Papilionoideae</taxon>
        <taxon>50 kb inversion clade</taxon>
        <taxon>NPAAA clade</taxon>
        <taxon>indigoferoid/millettioid clade</taxon>
        <taxon>Phaseoleae</taxon>
        <taxon>Clitoria</taxon>
    </lineage>
</organism>
<feature type="transmembrane region" description="Helical" evidence="7">
    <location>
        <begin position="125"/>
        <end position="147"/>
    </location>
</feature>
<keyword evidence="3 7" id="KW-0812">Transmembrane</keyword>
<comment type="subcellular location">
    <subcellularLocation>
        <location evidence="1">Membrane</location>
        <topology evidence="1">Multi-pass membrane protein</topology>
    </subcellularLocation>
</comment>
<comment type="caution">
    <text evidence="8">The sequence shown here is derived from an EMBL/GenBank/DDBJ whole genome shotgun (WGS) entry which is preliminary data.</text>
</comment>
<gene>
    <name evidence="8" type="ORF">RJT34_01821</name>
</gene>
<dbReference type="GO" id="GO:0016020">
    <property type="term" value="C:membrane"/>
    <property type="evidence" value="ECO:0007669"/>
    <property type="project" value="UniProtKB-SubCell"/>
</dbReference>
<dbReference type="PANTHER" id="PTHR11654">
    <property type="entry name" value="OLIGOPEPTIDE TRANSPORTER-RELATED"/>
    <property type="match status" value="1"/>
</dbReference>
<evidence type="ECO:0000256" key="5">
    <source>
        <dbReference type="ARBA" id="ARBA00023136"/>
    </source>
</evidence>
<dbReference type="Pfam" id="PF00854">
    <property type="entry name" value="PTR2"/>
    <property type="match status" value="1"/>
</dbReference>
<feature type="transmembrane region" description="Helical" evidence="7">
    <location>
        <begin position="319"/>
        <end position="336"/>
    </location>
</feature>
<feature type="transmembrane region" description="Helical" evidence="7">
    <location>
        <begin position="357"/>
        <end position="377"/>
    </location>
</feature>
<dbReference type="AlphaFoldDB" id="A0AAN9KJC1"/>
<feature type="compositionally biased region" description="Low complexity" evidence="6">
    <location>
        <begin position="215"/>
        <end position="225"/>
    </location>
</feature>
<feature type="transmembrane region" description="Helical" evidence="7">
    <location>
        <begin position="397"/>
        <end position="421"/>
    </location>
</feature>
<feature type="transmembrane region" description="Helical" evidence="7">
    <location>
        <begin position="279"/>
        <end position="299"/>
    </location>
</feature>
<evidence type="ECO:0000256" key="2">
    <source>
        <dbReference type="ARBA" id="ARBA00005982"/>
    </source>
</evidence>
<reference evidence="8 9" key="1">
    <citation type="submission" date="2024-01" db="EMBL/GenBank/DDBJ databases">
        <title>The genomes of 5 underutilized Papilionoideae crops provide insights into root nodulation and disease resistance.</title>
        <authorList>
            <person name="Yuan L."/>
        </authorList>
    </citation>
    <scope>NUCLEOTIDE SEQUENCE [LARGE SCALE GENOMIC DNA]</scope>
    <source>
        <strain evidence="8">LY-2023</strain>
        <tissue evidence="8">Leaf</tissue>
    </source>
</reference>
<feature type="transmembrane region" description="Helical" evidence="7">
    <location>
        <begin position="442"/>
        <end position="466"/>
    </location>
</feature>
<dbReference type="Proteomes" id="UP001359559">
    <property type="component" value="Unassembled WGS sequence"/>
</dbReference>
<dbReference type="EMBL" id="JAYKXN010000001">
    <property type="protein sequence ID" value="KAK7317516.1"/>
    <property type="molecule type" value="Genomic_DNA"/>
</dbReference>
<dbReference type="InterPro" id="IPR000109">
    <property type="entry name" value="POT_fam"/>
</dbReference>
<feature type="region of interest" description="Disordered" evidence="6">
    <location>
        <begin position="215"/>
        <end position="240"/>
    </location>
</feature>
<dbReference type="GO" id="GO:0022857">
    <property type="term" value="F:transmembrane transporter activity"/>
    <property type="evidence" value="ECO:0007669"/>
    <property type="project" value="InterPro"/>
</dbReference>
<feature type="transmembrane region" description="Helical" evidence="7">
    <location>
        <begin position="486"/>
        <end position="507"/>
    </location>
</feature>
<dbReference type="Gene3D" id="1.20.1250.20">
    <property type="entry name" value="MFS general substrate transporter like domains"/>
    <property type="match status" value="1"/>
</dbReference>
<name>A0AAN9KJC1_CLITE</name>
<keyword evidence="9" id="KW-1185">Reference proteome</keyword>
<accession>A0AAN9KJC1</accession>
<evidence type="ECO:0000256" key="3">
    <source>
        <dbReference type="ARBA" id="ARBA00022692"/>
    </source>
</evidence>
<evidence type="ECO:0000313" key="8">
    <source>
        <dbReference type="EMBL" id="KAK7317516.1"/>
    </source>
</evidence>
<proteinExistence type="inferred from homology"/>
<keyword evidence="5 7" id="KW-0472">Membrane</keyword>
<evidence type="ECO:0000256" key="6">
    <source>
        <dbReference type="SAM" id="MobiDB-lite"/>
    </source>
</evidence>
<evidence type="ECO:0000256" key="7">
    <source>
        <dbReference type="SAM" id="Phobius"/>
    </source>
</evidence>
<feature type="transmembrane region" description="Helical" evidence="7">
    <location>
        <begin position="12"/>
        <end position="30"/>
    </location>
</feature>
<feature type="transmembrane region" description="Helical" evidence="7">
    <location>
        <begin position="36"/>
        <end position="56"/>
    </location>
</feature>
<keyword evidence="4 7" id="KW-1133">Transmembrane helix</keyword>
<evidence type="ECO:0000256" key="4">
    <source>
        <dbReference type="ARBA" id="ARBA00022989"/>
    </source>
</evidence>
<sequence>MHMSPTKSANNVTNFMGTAFLLTLLGGFLSDAFSTTYHIFLISAVIEFLGLIVLTVQARVPSLKPPEYGPTGSCEEVNGGKASMLFAGLYLVALGVGGIKGSLPVHGAEQFDENTLSGRKQRSTFFNYFVFCLSCGAFIAVTLVVWVEDNKGWVWGFGISTISIFVCISLFLAGSATYKNKIPTGSPLTTILKVLVAASINSCFYRNSSNVVVNMPSSPSNPQSSRQEVKAETSKANKATEAPTNSLKYLNKAVENKPIYSSIECTVEQVEDVKRVLKLLPIFACTIMLNCCLAQLSTFSVEQAATMNTRLGSLNVPPASLSIFPVLFIMILAPIYDHIIIPFARKVTKIETGITHLQRIGIGLVLSVVAMAVAALVEVKRKEVATNSGLLDDATKPLPITFFWAALQYLFLGSADLFTFAGTLEFFFSEAPINMRSLATSLSWVSLAMGYYLSSAIVSIVNSVTGNSSHKPWLSGANLNHFHLERFYWVMCVLSTLNFLHYLFWAIRYKNSGT</sequence>
<feature type="transmembrane region" description="Helical" evidence="7">
    <location>
        <begin position="153"/>
        <end position="173"/>
    </location>
</feature>
<dbReference type="SUPFAM" id="SSF103473">
    <property type="entry name" value="MFS general substrate transporter"/>
    <property type="match status" value="1"/>
</dbReference>
<comment type="similarity">
    <text evidence="2">Belongs to the major facilitator superfamily. Proton-dependent oligopeptide transporter (POT/PTR) (TC 2.A.17) family.</text>
</comment>
<protein>
    <submittedName>
        <fullName evidence="8">Uncharacterized protein</fullName>
    </submittedName>
</protein>